<sequence length="20" mass="2284">MGCFTLLAGLQIMLLRRFSL</sequence>
<protein>
    <submittedName>
        <fullName evidence="1">Uncharacterized protein</fullName>
    </submittedName>
</protein>
<keyword evidence="2" id="KW-1185">Reference proteome</keyword>
<gene>
    <name evidence="1" type="ORF">F383_39464</name>
</gene>
<organism evidence="1 2">
    <name type="scientific">Gossypium arboreum</name>
    <name type="common">Tree cotton</name>
    <name type="synonym">Gossypium nanking</name>
    <dbReference type="NCBI Taxonomy" id="29729"/>
    <lineage>
        <taxon>Eukaryota</taxon>
        <taxon>Viridiplantae</taxon>
        <taxon>Streptophyta</taxon>
        <taxon>Embryophyta</taxon>
        <taxon>Tracheophyta</taxon>
        <taxon>Spermatophyta</taxon>
        <taxon>Magnoliopsida</taxon>
        <taxon>eudicotyledons</taxon>
        <taxon>Gunneridae</taxon>
        <taxon>Pentapetalae</taxon>
        <taxon>rosids</taxon>
        <taxon>malvids</taxon>
        <taxon>Malvales</taxon>
        <taxon>Malvaceae</taxon>
        <taxon>Malvoideae</taxon>
        <taxon>Gossypium</taxon>
    </lineage>
</organism>
<dbReference type="Proteomes" id="UP000032142">
    <property type="component" value="Unassembled WGS sequence"/>
</dbReference>
<reference evidence="2" key="1">
    <citation type="submission" date="2014-09" db="EMBL/GenBank/DDBJ databases">
        <authorList>
            <person name="Mudge J."/>
            <person name="Ramaraj T."/>
            <person name="Lindquist I.E."/>
            <person name="Bharti A.K."/>
            <person name="Sundararajan A."/>
            <person name="Cameron C.T."/>
            <person name="Woodward J.E."/>
            <person name="May G.D."/>
            <person name="Brubaker C."/>
            <person name="Broadhvest J."/>
            <person name="Wilkins T.A."/>
        </authorList>
    </citation>
    <scope>NUCLEOTIDE SEQUENCE</scope>
    <source>
        <strain evidence="2">cv. AKA8401</strain>
    </source>
</reference>
<dbReference type="AlphaFoldDB" id="A0A0B0MVL7"/>
<comment type="caution">
    <text evidence="1">The sequence shown here is derived from an EMBL/GenBank/DDBJ whole genome shotgun (WGS) entry which is preliminary data.</text>
</comment>
<evidence type="ECO:0000313" key="1">
    <source>
        <dbReference type="EMBL" id="KHG03549.1"/>
    </source>
</evidence>
<name>A0A0B0MVL7_GOSAR</name>
<dbReference type="EMBL" id="JRRC01366323">
    <property type="protein sequence ID" value="KHG03549.1"/>
    <property type="molecule type" value="Genomic_DNA"/>
</dbReference>
<evidence type="ECO:0000313" key="2">
    <source>
        <dbReference type="Proteomes" id="UP000032142"/>
    </source>
</evidence>
<proteinExistence type="predicted"/>
<accession>A0A0B0MVL7</accession>